<organism evidence="1 2">
    <name type="scientific">Mucuna pruriens</name>
    <name type="common">Velvet bean</name>
    <name type="synonym">Dolichos pruriens</name>
    <dbReference type="NCBI Taxonomy" id="157652"/>
    <lineage>
        <taxon>Eukaryota</taxon>
        <taxon>Viridiplantae</taxon>
        <taxon>Streptophyta</taxon>
        <taxon>Embryophyta</taxon>
        <taxon>Tracheophyta</taxon>
        <taxon>Spermatophyta</taxon>
        <taxon>Magnoliopsida</taxon>
        <taxon>eudicotyledons</taxon>
        <taxon>Gunneridae</taxon>
        <taxon>Pentapetalae</taxon>
        <taxon>rosids</taxon>
        <taxon>fabids</taxon>
        <taxon>Fabales</taxon>
        <taxon>Fabaceae</taxon>
        <taxon>Papilionoideae</taxon>
        <taxon>50 kb inversion clade</taxon>
        <taxon>NPAAA clade</taxon>
        <taxon>indigoferoid/millettioid clade</taxon>
        <taxon>Phaseoleae</taxon>
        <taxon>Mucuna</taxon>
    </lineage>
</organism>
<dbReference type="EMBL" id="QJKJ01012798">
    <property type="protein sequence ID" value="RDX67870.1"/>
    <property type="molecule type" value="Genomic_DNA"/>
</dbReference>
<protein>
    <recommendedName>
        <fullName evidence="3">Reverse transcriptase Ty1/copia-type domain-containing protein</fullName>
    </recommendedName>
</protein>
<dbReference type="PANTHER" id="PTHR11439:SF517">
    <property type="entry name" value="CYSTEINE-RICH RLK (RECEPTOR-LIKE PROTEIN KINASE) 8"/>
    <property type="match status" value="1"/>
</dbReference>
<dbReference type="Proteomes" id="UP000257109">
    <property type="component" value="Unassembled WGS sequence"/>
</dbReference>
<proteinExistence type="predicted"/>
<comment type="caution">
    <text evidence="1">The sequence shown here is derived from an EMBL/GenBank/DDBJ whole genome shotgun (WGS) entry which is preliminary data.</text>
</comment>
<evidence type="ECO:0000313" key="2">
    <source>
        <dbReference type="Proteomes" id="UP000257109"/>
    </source>
</evidence>
<keyword evidence="2" id="KW-1185">Reference proteome</keyword>
<evidence type="ECO:0008006" key="3">
    <source>
        <dbReference type="Google" id="ProtNLM"/>
    </source>
</evidence>
<dbReference type="PANTHER" id="PTHR11439">
    <property type="entry name" value="GAG-POL-RELATED RETROTRANSPOSON"/>
    <property type="match status" value="1"/>
</dbReference>
<sequence>MTSIERDNTWELTELPKGHVKSTFLHGALEEQIFVDQPPGYVKVTQEGKVYKLKKLEVVQSIGGIFISQKKYMNEILKRIQMECYNFVSILAETGVKLVKDLNGEKVDNTFYRKLVGSLMYVTTTRLDIMLIVSLVSRFMEHSKEIHLIAAKQILSVRNNIIWNIIQEGRKFRFAWNQ</sequence>
<dbReference type="STRING" id="157652.A0A371EPA0"/>
<gene>
    <name evidence="1" type="ORF">CR513_53201</name>
</gene>
<feature type="non-terminal residue" evidence="1">
    <location>
        <position position="1"/>
    </location>
</feature>
<name>A0A371EPA0_MUCPR</name>
<accession>A0A371EPA0</accession>
<dbReference type="AlphaFoldDB" id="A0A371EPA0"/>
<evidence type="ECO:0000313" key="1">
    <source>
        <dbReference type="EMBL" id="RDX67870.1"/>
    </source>
</evidence>
<reference evidence="1" key="1">
    <citation type="submission" date="2018-05" db="EMBL/GenBank/DDBJ databases">
        <title>Draft genome of Mucuna pruriens seed.</title>
        <authorList>
            <person name="Nnadi N.E."/>
            <person name="Vos R."/>
            <person name="Hasami M.H."/>
            <person name="Devisetty U.K."/>
            <person name="Aguiy J.C."/>
        </authorList>
    </citation>
    <scope>NUCLEOTIDE SEQUENCE [LARGE SCALE GENOMIC DNA]</scope>
    <source>
        <strain evidence="1">JCA_2017</strain>
    </source>
</reference>
<dbReference type="OrthoDB" id="1422271at2759"/>